<protein>
    <submittedName>
        <fullName evidence="1">9801_t:CDS:1</fullName>
    </submittedName>
</protein>
<dbReference type="AlphaFoldDB" id="A0A9N9H0U2"/>
<evidence type="ECO:0000313" key="1">
    <source>
        <dbReference type="EMBL" id="CAG8649412.1"/>
    </source>
</evidence>
<comment type="caution">
    <text evidence="1">The sequence shown here is derived from an EMBL/GenBank/DDBJ whole genome shotgun (WGS) entry which is preliminary data.</text>
</comment>
<dbReference type="EMBL" id="CAJVQA010006977">
    <property type="protein sequence ID" value="CAG8649412.1"/>
    <property type="molecule type" value="Genomic_DNA"/>
</dbReference>
<keyword evidence="2" id="KW-1185">Reference proteome</keyword>
<gene>
    <name evidence="1" type="ORF">CPELLU_LOCUS9251</name>
</gene>
<proteinExistence type="predicted"/>
<accession>A0A9N9H0U2</accession>
<reference evidence="1" key="1">
    <citation type="submission" date="2021-06" db="EMBL/GenBank/DDBJ databases">
        <authorList>
            <person name="Kallberg Y."/>
            <person name="Tangrot J."/>
            <person name="Rosling A."/>
        </authorList>
    </citation>
    <scope>NUCLEOTIDE SEQUENCE</scope>
    <source>
        <strain evidence="1">FL966</strain>
    </source>
</reference>
<organism evidence="1 2">
    <name type="scientific">Cetraspora pellucida</name>
    <dbReference type="NCBI Taxonomy" id="1433469"/>
    <lineage>
        <taxon>Eukaryota</taxon>
        <taxon>Fungi</taxon>
        <taxon>Fungi incertae sedis</taxon>
        <taxon>Mucoromycota</taxon>
        <taxon>Glomeromycotina</taxon>
        <taxon>Glomeromycetes</taxon>
        <taxon>Diversisporales</taxon>
        <taxon>Gigasporaceae</taxon>
        <taxon>Cetraspora</taxon>
    </lineage>
</organism>
<name>A0A9N9H0U2_9GLOM</name>
<dbReference type="Proteomes" id="UP000789759">
    <property type="component" value="Unassembled WGS sequence"/>
</dbReference>
<sequence>MGTLLIEDSKDKKDGRKFVPGSILANLIADMPDLPDTVDIVGQM</sequence>
<evidence type="ECO:0000313" key="2">
    <source>
        <dbReference type="Proteomes" id="UP000789759"/>
    </source>
</evidence>